<evidence type="ECO:0000313" key="1">
    <source>
        <dbReference type="EMBL" id="MBP2029033.1"/>
    </source>
</evidence>
<accession>A0ABS4KMM4</accession>
<organism evidence="1 2">
    <name type="scientific">Acetoanaerobium pronyense</name>
    <dbReference type="NCBI Taxonomy" id="1482736"/>
    <lineage>
        <taxon>Bacteria</taxon>
        <taxon>Bacillati</taxon>
        <taxon>Bacillota</taxon>
        <taxon>Clostridia</taxon>
        <taxon>Peptostreptococcales</taxon>
        <taxon>Filifactoraceae</taxon>
        <taxon>Acetoanaerobium</taxon>
    </lineage>
</organism>
<name>A0ABS4KMM4_9FIRM</name>
<gene>
    <name evidence="1" type="ORF">J2Z35_002871</name>
</gene>
<dbReference type="Proteomes" id="UP001314903">
    <property type="component" value="Unassembled WGS sequence"/>
</dbReference>
<keyword evidence="2" id="KW-1185">Reference proteome</keyword>
<dbReference type="EMBL" id="JAGGLI010000061">
    <property type="protein sequence ID" value="MBP2029033.1"/>
    <property type="molecule type" value="Genomic_DNA"/>
</dbReference>
<proteinExistence type="predicted"/>
<reference evidence="1 2" key="1">
    <citation type="submission" date="2021-03" db="EMBL/GenBank/DDBJ databases">
        <title>Genomic Encyclopedia of Type Strains, Phase IV (KMG-IV): sequencing the most valuable type-strain genomes for metagenomic binning, comparative biology and taxonomic classification.</title>
        <authorList>
            <person name="Goeker M."/>
        </authorList>
    </citation>
    <scope>NUCLEOTIDE SEQUENCE [LARGE SCALE GENOMIC DNA]</scope>
    <source>
        <strain evidence="1 2">DSM 27512</strain>
    </source>
</reference>
<comment type="caution">
    <text evidence="1">The sequence shown here is derived from an EMBL/GenBank/DDBJ whole genome shotgun (WGS) entry which is preliminary data.</text>
</comment>
<protein>
    <submittedName>
        <fullName evidence="1">Uncharacterized protein</fullName>
    </submittedName>
</protein>
<evidence type="ECO:0000313" key="2">
    <source>
        <dbReference type="Proteomes" id="UP001314903"/>
    </source>
</evidence>
<sequence>MVEELISPLPPQSGEDFVLYEIEGINVYIDKGFEFTKENTEIDLRGVFFFKELYLTNIKIIEE</sequence>